<dbReference type="OrthoDB" id="8666821at2"/>
<accession>A0A1R1JRE5</accession>
<keyword evidence="2" id="KW-0812">Transmembrane</keyword>
<dbReference type="PROSITE" id="PS52015">
    <property type="entry name" value="TONB_CTD"/>
    <property type="match status" value="1"/>
</dbReference>
<comment type="subcellular location">
    <subcellularLocation>
        <location evidence="1">Membrane</location>
        <topology evidence="1">Single-pass membrane protein</topology>
    </subcellularLocation>
</comment>
<feature type="signal peptide" evidence="6">
    <location>
        <begin position="1"/>
        <end position="23"/>
    </location>
</feature>
<dbReference type="GO" id="GO:0016020">
    <property type="term" value="C:membrane"/>
    <property type="evidence" value="ECO:0007669"/>
    <property type="project" value="UniProtKB-SubCell"/>
</dbReference>
<dbReference type="GO" id="GO:0055085">
    <property type="term" value="P:transmembrane transport"/>
    <property type="evidence" value="ECO:0007669"/>
    <property type="project" value="InterPro"/>
</dbReference>
<protein>
    <recommendedName>
        <fullName evidence="7">TonB C-terminal domain-containing protein</fullName>
    </recommendedName>
</protein>
<feature type="chain" id="PRO_5012638891" description="TonB C-terminal domain-containing protein" evidence="6">
    <location>
        <begin position="24"/>
        <end position="307"/>
    </location>
</feature>
<dbReference type="Gene3D" id="3.30.1150.10">
    <property type="match status" value="1"/>
</dbReference>
<evidence type="ECO:0000313" key="8">
    <source>
        <dbReference type="EMBL" id="OMG84296.1"/>
    </source>
</evidence>
<keyword evidence="6" id="KW-0732">Signal</keyword>
<feature type="region of interest" description="Disordered" evidence="5">
    <location>
        <begin position="121"/>
        <end position="146"/>
    </location>
</feature>
<gene>
    <name evidence="8" type="ORF">BIZ92_29185</name>
</gene>
<evidence type="ECO:0000256" key="3">
    <source>
        <dbReference type="ARBA" id="ARBA00022989"/>
    </source>
</evidence>
<dbReference type="EMBL" id="MJMN01000020">
    <property type="protein sequence ID" value="OMG84296.1"/>
    <property type="molecule type" value="Genomic_DNA"/>
</dbReference>
<dbReference type="RefSeq" id="WP_076413179.1">
    <property type="nucleotide sequence ID" value="NZ_AP028040.1"/>
</dbReference>
<evidence type="ECO:0000256" key="2">
    <source>
        <dbReference type="ARBA" id="ARBA00022692"/>
    </source>
</evidence>
<dbReference type="Proteomes" id="UP000187251">
    <property type="component" value="Unassembled WGS sequence"/>
</dbReference>
<evidence type="ECO:0000259" key="7">
    <source>
        <dbReference type="PROSITE" id="PS52015"/>
    </source>
</evidence>
<evidence type="ECO:0000256" key="1">
    <source>
        <dbReference type="ARBA" id="ARBA00004167"/>
    </source>
</evidence>
<proteinExistence type="predicted"/>
<evidence type="ECO:0000256" key="5">
    <source>
        <dbReference type="SAM" id="MobiDB-lite"/>
    </source>
</evidence>
<dbReference type="InterPro" id="IPR006260">
    <property type="entry name" value="TonB/TolA_C"/>
</dbReference>
<evidence type="ECO:0000313" key="9">
    <source>
        <dbReference type="Proteomes" id="UP000187251"/>
    </source>
</evidence>
<feature type="domain" description="TonB C-terminal" evidence="7">
    <location>
        <begin position="31"/>
        <end position="128"/>
    </location>
</feature>
<keyword evidence="4" id="KW-0472">Membrane</keyword>
<dbReference type="NCBIfam" id="TIGR01352">
    <property type="entry name" value="tonB_Cterm"/>
    <property type="match status" value="1"/>
</dbReference>
<dbReference type="AlphaFoldDB" id="A0A1R1JRE5"/>
<reference evidence="8 9" key="1">
    <citation type="submission" date="2016-09" db="EMBL/GenBank/DDBJ databases">
        <title>Phylogenomics of Achromobacter.</title>
        <authorList>
            <person name="Jeukens J."/>
            <person name="Freschi L."/>
            <person name="Vincent A.T."/>
            <person name="Emond-Rheault J.-G."/>
            <person name="Kukavica-Ibrulj I."/>
            <person name="Charette S.J."/>
            <person name="Levesque R.C."/>
        </authorList>
    </citation>
    <scope>NUCLEOTIDE SEQUENCE [LARGE SCALE GENOMIC DNA]</scope>
    <source>
        <strain evidence="8 9">AUS488</strain>
    </source>
</reference>
<feature type="compositionally biased region" description="Basic and acidic residues" evidence="5">
    <location>
        <begin position="127"/>
        <end position="146"/>
    </location>
</feature>
<evidence type="ECO:0000256" key="6">
    <source>
        <dbReference type="SAM" id="SignalP"/>
    </source>
</evidence>
<dbReference type="SUPFAM" id="SSF74653">
    <property type="entry name" value="TolA/TonB C-terminal domain"/>
    <property type="match status" value="1"/>
</dbReference>
<keyword evidence="3" id="KW-1133">Transmembrane helix</keyword>
<evidence type="ECO:0000256" key="4">
    <source>
        <dbReference type="ARBA" id="ARBA00023136"/>
    </source>
</evidence>
<dbReference type="InterPro" id="IPR037682">
    <property type="entry name" value="TonB_C"/>
</dbReference>
<dbReference type="PROSITE" id="PS51257">
    <property type="entry name" value="PROKAR_LIPOPROTEIN"/>
    <property type="match status" value="1"/>
</dbReference>
<name>A0A1R1JRE5_ALCXX</name>
<dbReference type="Pfam" id="PF13103">
    <property type="entry name" value="TonB_2"/>
    <property type="match status" value="1"/>
</dbReference>
<organism evidence="8 9">
    <name type="scientific">Alcaligenes xylosoxydans xylosoxydans</name>
    <name type="common">Achromobacter xylosoxidans</name>
    <dbReference type="NCBI Taxonomy" id="85698"/>
    <lineage>
        <taxon>Bacteria</taxon>
        <taxon>Pseudomonadati</taxon>
        <taxon>Pseudomonadota</taxon>
        <taxon>Betaproteobacteria</taxon>
        <taxon>Burkholderiales</taxon>
        <taxon>Alcaligenaceae</taxon>
        <taxon>Achromobacter</taxon>
    </lineage>
</organism>
<sequence>MRWRVLACSLALTLACAAQPVFAAAPANQAEWTQAVQRRMISSFKFPPEAQRLSGPISLSLKIIVRRDGSIADVSVDRSSGDAAVDRAATRMVQRAGPLPAFSADMTGEKTALSLPLRFQQEEDEPAGDRADDRGPPADIAPRRYADTASGLTVTVPSPLRVGPAPARGRFDALIEISSPDGFPPRAQDAKYLCRVGFVAAPPLARGAKAPAAPTWQAQVKAAERRQRQRRASIELYDHYTLAGSAGIDYVAAPGAGPGHADTLEYYAELPLPQGRVRMACATQRDAMPAAMTMFRQVRDGIRIAPR</sequence>
<comment type="caution">
    <text evidence="8">The sequence shown here is derived from an EMBL/GenBank/DDBJ whole genome shotgun (WGS) entry which is preliminary data.</text>
</comment>